<dbReference type="EnsemblBacteria" id="ABA79377">
    <property type="protein sequence ID" value="ABA79377"/>
    <property type="gene ID" value="RSP_0206"/>
</dbReference>
<name>Q3J1F7_CERS4</name>
<dbReference type="RefSeq" id="WP_011338064.1">
    <property type="nucleotide sequence ID" value="NC_007493.2"/>
</dbReference>
<dbReference type="STRING" id="272943.RSP_0206"/>
<sequence length="168" mass="19210">MTIRREFCDSKCRQRFYTAEKQAARAEARKSQKCLFCGGQMGAYGRIYCSEACKVRSGDDMRAKRNKRNCKVCGKRFFPTNEGQVYCGLKCRDDDKRIRWPKVCLVCGITFRPHQVEQVTCSRACKGQMQRTVPDRTCIGCGQVFRPKRAAQTACSKSCAMKARMRKG</sequence>
<proteinExistence type="predicted"/>
<dbReference type="KEGG" id="rsp:RSP_0206"/>
<dbReference type="eggNOG" id="ENOG5034B7Q">
    <property type="taxonomic scope" value="Bacteria"/>
</dbReference>
<evidence type="ECO:0000313" key="2">
    <source>
        <dbReference type="Proteomes" id="UP000002703"/>
    </source>
</evidence>
<gene>
    <name evidence="1" type="ORF">RSP_0206</name>
</gene>
<protein>
    <submittedName>
        <fullName evidence="1">Uncharacterized protein</fullName>
    </submittedName>
</protein>
<keyword evidence="2" id="KW-1185">Reference proteome</keyword>
<organism evidence="1 2">
    <name type="scientific">Cereibacter sphaeroides (strain ATCC 17023 / DSM 158 / JCM 6121 / CCUG 31486 / LMG 2827 / NBRC 12203 / NCIMB 8253 / ATH 2.4.1.)</name>
    <name type="common">Rhodobacter sphaeroides</name>
    <dbReference type="NCBI Taxonomy" id="272943"/>
    <lineage>
        <taxon>Bacteria</taxon>
        <taxon>Pseudomonadati</taxon>
        <taxon>Pseudomonadota</taxon>
        <taxon>Alphaproteobacteria</taxon>
        <taxon>Rhodobacterales</taxon>
        <taxon>Paracoccaceae</taxon>
        <taxon>Cereibacter</taxon>
    </lineage>
</organism>
<dbReference type="EMBL" id="CP000143">
    <property type="protein sequence ID" value="ABA79377.1"/>
    <property type="molecule type" value="Genomic_DNA"/>
</dbReference>
<dbReference type="OrthoDB" id="9784557at2"/>
<accession>Q3J1F7</accession>
<dbReference type="GeneID" id="3719496"/>
<evidence type="ECO:0000313" key="1">
    <source>
        <dbReference type="EMBL" id="ABA79377.1"/>
    </source>
</evidence>
<reference evidence="2" key="1">
    <citation type="submission" date="2005-09" db="EMBL/GenBank/DDBJ databases">
        <title>Complete sequence of chromosome 1 of Rhodobacter sphaeroides 2.4.1.</title>
        <authorList>
            <person name="Copeland A."/>
            <person name="Lucas S."/>
            <person name="Lapidus A."/>
            <person name="Barry K."/>
            <person name="Detter J.C."/>
            <person name="Glavina T."/>
            <person name="Hammon N."/>
            <person name="Israni S."/>
            <person name="Pitluck S."/>
            <person name="Richardson P."/>
            <person name="Mackenzie C."/>
            <person name="Choudhary M."/>
            <person name="Larimer F."/>
            <person name="Hauser L.J."/>
            <person name="Land M."/>
            <person name="Donohue T.J."/>
            <person name="Kaplan S."/>
        </authorList>
    </citation>
    <scope>NUCLEOTIDE SEQUENCE [LARGE SCALE GENOMIC DNA]</scope>
    <source>
        <strain evidence="2">ATCC 17023 / DSM 158 / JCM 6121 / CCUG 31486 / LMG 2827 / NBRC 12203 / NCIMB 8253 / ATH 2.4.1.</strain>
    </source>
</reference>
<dbReference type="Proteomes" id="UP000002703">
    <property type="component" value="Chromosome 1"/>
</dbReference>
<dbReference type="AlphaFoldDB" id="Q3J1F7"/>